<feature type="signal peptide" evidence="1">
    <location>
        <begin position="1"/>
        <end position="20"/>
    </location>
</feature>
<accession>A0A9P0C984</accession>
<dbReference type="EMBL" id="OU963871">
    <property type="protein sequence ID" value="CAH0761992.1"/>
    <property type="molecule type" value="Genomic_DNA"/>
</dbReference>
<feature type="chain" id="PRO_5040339142" evidence="1">
    <location>
        <begin position="21"/>
        <end position="231"/>
    </location>
</feature>
<sequence>MMLKAVLLAVLATLVTDASARVPHPKVKDYDELDLPIFNYTLDNGVLEDVLNVSVTYAVSDGYFYPTLGELEEVTGDNWYNLTIPMQYPNSFVVLLSQYGLVKAGENVTQDGFIYAEAGDSKFALKLNVSVSSDGDDDVVVDYFAAEVAAEEIVLKLVENPVEEEDPLDQNQAAKEGFLKKLTEVYSNAIVPYLNQPVQTEEEGSVSLAKVRRHLKRGPLKHLKLPKSLRF</sequence>
<name>A0A9P0C984_BEMTA</name>
<dbReference type="KEGG" id="btab:109038305"/>
<evidence type="ECO:0000313" key="3">
    <source>
        <dbReference type="Proteomes" id="UP001152759"/>
    </source>
</evidence>
<dbReference type="AlphaFoldDB" id="A0A9P0C984"/>
<dbReference type="Proteomes" id="UP001152759">
    <property type="component" value="Chromosome 10"/>
</dbReference>
<reference evidence="2" key="1">
    <citation type="submission" date="2021-12" db="EMBL/GenBank/DDBJ databases">
        <authorList>
            <person name="King R."/>
        </authorList>
    </citation>
    <scope>NUCLEOTIDE SEQUENCE</scope>
</reference>
<keyword evidence="3" id="KW-1185">Reference proteome</keyword>
<gene>
    <name evidence="2" type="ORF">BEMITA_LOCUS2179</name>
</gene>
<evidence type="ECO:0000256" key="1">
    <source>
        <dbReference type="SAM" id="SignalP"/>
    </source>
</evidence>
<evidence type="ECO:0000313" key="2">
    <source>
        <dbReference type="EMBL" id="CAH0761992.1"/>
    </source>
</evidence>
<organism evidence="2 3">
    <name type="scientific">Bemisia tabaci</name>
    <name type="common">Sweetpotato whitefly</name>
    <name type="synonym">Aleurodes tabaci</name>
    <dbReference type="NCBI Taxonomy" id="7038"/>
    <lineage>
        <taxon>Eukaryota</taxon>
        <taxon>Metazoa</taxon>
        <taxon>Ecdysozoa</taxon>
        <taxon>Arthropoda</taxon>
        <taxon>Hexapoda</taxon>
        <taxon>Insecta</taxon>
        <taxon>Pterygota</taxon>
        <taxon>Neoptera</taxon>
        <taxon>Paraneoptera</taxon>
        <taxon>Hemiptera</taxon>
        <taxon>Sternorrhyncha</taxon>
        <taxon>Aleyrodoidea</taxon>
        <taxon>Aleyrodidae</taxon>
        <taxon>Aleyrodinae</taxon>
        <taxon>Bemisia</taxon>
    </lineage>
</organism>
<protein>
    <submittedName>
        <fullName evidence="2">Uncharacterized protein</fullName>
    </submittedName>
</protein>
<keyword evidence="1" id="KW-0732">Signal</keyword>
<proteinExistence type="predicted"/>